<dbReference type="Proteomes" id="UP000198406">
    <property type="component" value="Unassembled WGS sequence"/>
</dbReference>
<dbReference type="SUPFAM" id="SSF55874">
    <property type="entry name" value="ATPase domain of HSP90 chaperone/DNA topoisomerase II/histidine kinase"/>
    <property type="match status" value="1"/>
</dbReference>
<feature type="transmembrane region" description="Helical" evidence="1">
    <location>
        <begin position="20"/>
        <end position="40"/>
    </location>
</feature>
<organism evidence="2 3">
    <name type="scientific">Fistulifera solaris</name>
    <name type="common">Oleaginous diatom</name>
    <dbReference type="NCBI Taxonomy" id="1519565"/>
    <lineage>
        <taxon>Eukaryota</taxon>
        <taxon>Sar</taxon>
        <taxon>Stramenopiles</taxon>
        <taxon>Ochrophyta</taxon>
        <taxon>Bacillariophyta</taxon>
        <taxon>Bacillariophyceae</taxon>
        <taxon>Bacillariophycidae</taxon>
        <taxon>Naviculales</taxon>
        <taxon>Naviculaceae</taxon>
        <taxon>Fistulifera</taxon>
    </lineage>
</organism>
<dbReference type="InterPro" id="IPR036890">
    <property type="entry name" value="HATPase_C_sf"/>
</dbReference>
<evidence type="ECO:0008006" key="4">
    <source>
        <dbReference type="Google" id="ProtNLM"/>
    </source>
</evidence>
<proteinExistence type="predicted"/>
<reference evidence="2 3" key="1">
    <citation type="journal article" date="2015" name="Plant Cell">
        <title>Oil accumulation by the oleaginous diatom Fistulifera solaris as revealed by the genome and transcriptome.</title>
        <authorList>
            <person name="Tanaka T."/>
            <person name="Maeda Y."/>
            <person name="Veluchamy A."/>
            <person name="Tanaka M."/>
            <person name="Abida H."/>
            <person name="Marechal E."/>
            <person name="Bowler C."/>
            <person name="Muto M."/>
            <person name="Sunaga Y."/>
            <person name="Tanaka M."/>
            <person name="Yoshino T."/>
            <person name="Taniguchi T."/>
            <person name="Fukuda Y."/>
            <person name="Nemoto M."/>
            <person name="Matsumoto M."/>
            <person name="Wong P.S."/>
            <person name="Aburatani S."/>
            <person name="Fujibuchi W."/>
        </authorList>
    </citation>
    <scope>NUCLEOTIDE SEQUENCE [LARGE SCALE GENOMIC DNA]</scope>
    <source>
        <strain evidence="2 3">JPCC DA0580</strain>
    </source>
</reference>
<dbReference type="AlphaFoldDB" id="A0A1Z5JRK8"/>
<keyword evidence="1" id="KW-0472">Membrane</keyword>
<feature type="transmembrane region" description="Helical" evidence="1">
    <location>
        <begin position="52"/>
        <end position="70"/>
    </location>
</feature>
<sequence>MWYFPSPVLIDEYSGLRFHMVRWAEWTALAFIMTFLTCNLDAAVQQGEGKVNFVYPTMLALSTFCGMLFPLCRDGISWWIVMTFAWLCFNAIFVLVYRRRKSYSFHKKTLEDSTASLPHEATLDLSRSAYNLALACASTWTMLSIVFTFMCFTNKLAPTDSWLNHPANPVVFTACFEVASKVIYLGCVFDTYDKVFDEKAIALRRLEEMRNFMCAVWASSSDAIVYVLDGYDHISARISPAFLKLIGVASGRACSLLGRGDVSLIIDISPSKGSFTVFAMDLTKEVTREDVANALNAKKIFFEQKEDLTVDEANIVAVAELILNETKIPGQTMKVFHKIENDLKVSIPCEATVADLEGNSRVVVLRDISDRLQRFEAEKRLIQEVTSRKKDTEANNFTRHEVKNGILASIGILDHIKELMAHRASVPKCAIAPSVEGSSQKDQVIDALTELDSTLRDILDTIHDEAMAKEIIYGEYAPRKDILRVRDVLDSIRQCGASNRFPLHIKPDFPRVFLDRQLLRYIYRNALSNACRYGQHNGTVESFVYYDRGTRVFTLKVTNLPGEGHDELLELDDDQVRSIFEPGVRLAQNHHPSAKNAQAINKESSGNGAWIMQKCAECLGGSCSMQFDENGATFSFVCTIDAEERPSLTLDTTFCLPAGTWGISIDDSRIQRKLMDRFLAQAGIEQSRRVVLGANANEVYSFVDTVIKLVSENPDDKFLLIADENLDIEFDGQRNATVSGSLCVEQIIGKLDTDSEKRLLALIRSANDSLSDLNLYRNRSHGVLMKEPIKSGGVLGIIKPFWNDRFSLKEVTEAPESATDQGIDAFQLQGPSEEDLRESFRVIRALSSVENNEKLRRRWHPLRDRLHALKGDLMSMMAKDKLADVMKLIDEFLASSVFPESFLSDWEAVEQIVEYELSKSP</sequence>
<dbReference type="OrthoDB" id="45329at2759"/>
<keyword evidence="1" id="KW-1133">Transmembrane helix</keyword>
<keyword evidence="3" id="KW-1185">Reference proteome</keyword>
<dbReference type="Gene3D" id="3.30.565.10">
    <property type="entry name" value="Histidine kinase-like ATPase, C-terminal domain"/>
    <property type="match status" value="1"/>
</dbReference>
<dbReference type="EMBL" id="BDSP01000108">
    <property type="protein sequence ID" value="GAX16654.1"/>
    <property type="molecule type" value="Genomic_DNA"/>
</dbReference>
<evidence type="ECO:0000313" key="3">
    <source>
        <dbReference type="Proteomes" id="UP000198406"/>
    </source>
</evidence>
<evidence type="ECO:0000313" key="2">
    <source>
        <dbReference type="EMBL" id="GAX16654.1"/>
    </source>
</evidence>
<keyword evidence="1" id="KW-0812">Transmembrane</keyword>
<gene>
    <name evidence="2" type="ORF">FisN_23Lh217</name>
</gene>
<feature type="transmembrane region" description="Helical" evidence="1">
    <location>
        <begin position="76"/>
        <end position="97"/>
    </location>
</feature>
<dbReference type="InParanoid" id="A0A1Z5JRK8"/>
<feature type="transmembrane region" description="Helical" evidence="1">
    <location>
        <begin position="129"/>
        <end position="150"/>
    </location>
</feature>
<comment type="caution">
    <text evidence="2">The sequence shown here is derived from an EMBL/GenBank/DDBJ whole genome shotgun (WGS) entry which is preliminary data.</text>
</comment>
<protein>
    <recommendedName>
        <fullName evidence="4">Histidine kinase domain-containing protein</fullName>
    </recommendedName>
</protein>
<accession>A0A1Z5JRK8</accession>
<evidence type="ECO:0000256" key="1">
    <source>
        <dbReference type="SAM" id="Phobius"/>
    </source>
</evidence>
<name>A0A1Z5JRK8_FISSO</name>